<evidence type="ECO:0000313" key="1">
    <source>
        <dbReference type="EMBL" id="KWT88511.1"/>
    </source>
</evidence>
<proteinExistence type="predicted"/>
<evidence type="ECO:0000313" key="2">
    <source>
        <dbReference type="Proteomes" id="UP000060487"/>
    </source>
</evidence>
<organism evidence="1 2">
    <name type="scientific">Candidatus Magnetominusculus xianensis</name>
    <dbReference type="NCBI Taxonomy" id="1748249"/>
    <lineage>
        <taxon>Bacteria</taxon>
        <taxon>Pseudomonadati</taxon>
        <taxon>Nitrospirota</taxon>
        <taxon>Nitrospiria</taxon>
        <taxon>Nitrospirales</taxon>
        <taxon>Nitrospiraceae</taxon>
        <taxon>Candidatus Magnetominusculus</taxon>
    </lineage>
</organism>
<reference evidence="1 2" key="1">
    <citation type="submission" date="2015-11" db="EMBL/GenBank/DDBJ databases">
        <authorList>
            <person name="Lin W."/>
        </authorList>
    </citation>
    <scope>NUCLEOTIDE SEQUENCE [LARGE SCALE GENOMIC DNA]</scope>
    <source>
        <strain evidence="1 2">HCH-1</strain>
    </source>
</reference>
<name>A0ABR5SGA9_9BACT</name>
<dbReference type="EMBL" id="LNQR01000042">
    <property type="protein sequence ID" value="KWT88511.1"/>
    <property type="molecule type" value="Genomic_DNA"/>
</dbReference>
<dbReference type="Proteomes" id="UP000060487">
    <property type="component" value="Unassembled WGS sequence"/>
</dbReference>
<gene>
    <name evidence="1" type="ORF">ASN18_1265</name>
</gene>
<sequence length="139" mass="16061">MFRPAITYQVIGLTGYPLFIFRHRFIMPFCIVIFNPVRKVNSEIVFANTSFCYIVYGIKKQFIGKFRKSVILRGYYAILPKKPIICGLNKEITQFIIISSKGVSLNLSPYITEDKLNIYVICLIAQLKGLRVLEICQQQ</sequence>
<keyword evidence="2" id="KW-1185">Reference proteome</keyword>
<accession>A0ABR5SGA9</accession>
<protein>
    <submittedName>
        <fullName evidence="1">Uncharacterized protein</fullName>
    </submittedName>
</protein>
<comment type="caution">
    <text evidence="1">The sequence shown here is derived from an EMBL/GenBank/DDBJ whole genome shotgun (WGS) entry which is preliminary data.</text>
</comment>